<reference evidence="24" key="1">
    <citation type="submission" date="2019-11" db="UniProtKB">
        <authorList>
            <consortium name="WormBaseParasite"/>
        </authorList>
    </citation>
    <scope>IDENTIFICATION</scope>
</reference>
<feature type="domain" description="DNA replication factor Dna2 N-terminal" evidence="21">
    <location>
        <begin position="13"/>
        <end position="235"/>
    </location>
</feature>
<comment type="subcellular location">
    <subcellularLocation>
        <location evidence="19">Nucleus</location>
    </subcellularLocation>
    <subcellularLocation>
        <location evidence="19">Chromosome</location>
    </subcellularLocation>
</comment>
<comment type="catalytic activity">
    <reaction evidence="18 19">
        <text>ATP + H2O = ADP + phosphate + H(+)</text>
        <dbReference type="Rhea" id="RHEA:13065"/>
        <dbReference type="ChEBI" id="CHEBI:15377"/>
        <dbReference type="ChEBI" id="CHEBI:15378"/>
        <dbReference type="ChEBI" id="CHEBI:30616"/>
        <dbReference type="ChEBI" id="CHEBI:43474"/>
        <dbReference type="ChEBI" id="CHEBI:456216"/>
        <dbReference type="EC" id="3.6.4.12"/>
    </reaction>
</comment>
<dbReference type="InterPro" id="IPR041679">
    <property type="entry name" value="DNA2/NAM7-like_C"/>
</dbReference>
<comment type="function">
    <text evidence="19">Key enzyme involved in DNA replication and DNA repair. Involved in Okazaki fragments processing by cleaving long flaps that escape FEN1: flaps that are longer than 27 nucleotides are coated by replication protein A complex (RPA), leading to recruit DNA2 which cleaves the flap until it is too short to bind RPA and becomes a substrate for FEN1. Also involved in 5'-end resection of DNA during double-strand break (DSB) repair by mediating the cleavage of 5'-ssDNA.</text>
</comment>
<keyword evidence="11 19" id="KW-0067">ATP-binding</keyword>
<keyword evidence="3 19" id="KW-0004">4Fe-4S</keyword>
<keyword evidence="16 19" id="KW-0539">Nucleus</keyword>
<keyword evidence="15 19" id="KW-0234">DNA repair</keyword>
<dbReference type="PANTHER" id="PTHR10887">
    <property type="entry name" value="DNA2/NAM7 HELICASE FAMILY"/>
    <property type="match status" value="1"/>
</dbReference>
<keyword evidence="9 19" id="KW-0378">Hydrolase</keyword>
<dbReference type="WBParaSite" id="MCU_004747-RE">
    <property type="protein sequence ID" value="MCU_004747-RE"/>
    <property type="gene ID" value="MCU_004747"/>
</dbReference>
<dbReference type="Gene3D" id="3.90.320.10">
    <property type="match status" value="1"/>
</dbReference>
<dbReference type="InterPro" id="IPR014808">
    <property type="entry name" value="DNA_replication_fac_Dna2_N"/>
</dbReference>
<dbReference type="InterPro" id="IPR041677">
    <property type="entry name" value="DNA2/NAM7_AAA_11"/>
</dbReference>
<name>A0A5K3F4B5_MESCO</name>
<dbReference type="GO" id="GO:0005634">
    <property type="term" value="C:nucleus"/>
    <property type="evidence" value="ECO:0007669"/>
    <property type="project" value="UniProtKB-SubCell"/>
</dbReference>
<dbReference type="PANTHER" id="PTHR10887:SF433">
    <property type="entry name" value="DNA REPLICATION ATP-DEPENDENT HELICASE_NUCLEASE DNA2"/>
    <property type="match status" value="1"/>
</dbReference>
<dbReference type="GO" id="GO:0016887">
    <property type="term" value="F:ATP hydrolysis activity"/>
    <property type="evidence" value="ECO:0007669"/>
    <property type="project" value="RHEA"/>
</dbReference>
<keyword evidence="6 19" id="KW-0479">Metal-binding</keyword>
<dbReference type="InterPro" id="IPR011604">
    <property type="entry name" value="PDDEXK-like_dom_sf"/>
</dbReference>
<evidence type="ECO:0000259" key="23">
    <source>
        <dbReference type="Pfam" id="PF13087"/>
    </source>
</evidence>
<dbReference type="GO" id="GO:0071932">
    <property type="term" value="P:replication fork reversal"/>
    <property type="evidence" value="ECO:0007669"/>
    <property type="project" value="TreeGrafter"/>
</dbReference>
<evidence type="ECO:0000256" key="2">
    <source>
        <dbReference type="ARBA" id="ARBA00007913"/>
    </source>
</evidence>
<evidence type="ECO:0000256" key="6">
    <source>
        <dbReference type="ARBA" id="ARBA00022723"/>
    </source>
</evidence>
<evidence type="ECO:0000256" key="12">
    <source>
        <dbReference type="ARBA" id="ARBA00023004"/>
    </source>
</evidence>
<dbReference type="EC" id="3.1.-.-" evidence="19"/>
<sequence>SHSLVLSTSHLDTETQITVELSGTWTDTPVQAGDIINLVPGSGDACLPNPRGGRWRVSDDPVTRAECVPPLLILHPDVLISGTTVAASSTCIRRYVMQHLWAENDLVPLSDLTSDPAQARVSGSQLMLAGSIIHEVFQTAVRQRVSGCRKPLDAVLSQSLFTPSKILQLYAMDATAVDFCESLEQFLPLVDRWVAENCIFGKSPTGKPTLKEVLDVEENIWCTKIGVKGKIDMTVVSRAAPEDKPCLIPLELKTGKPSFSVEHVGQVLLYLLMLSDRHADRCRDKFDVSKFGWLVYLHEGAKSERGLVKPQAASFRGLIQSRNQLAASLRTLLSLDRLADESGDWSPPLPRPVDSERVCSRCPYTLTCGVFRDDRLRPPPNAEVRELFDKRVGHISADHRRFLRRWTRLQLLEHASSDRVDNVLAQIASESAASAAETSTSGIRDLVIHGSSKPDSQNGFLTALKSRDGGSIKVRGMSNGDFLIVSSDDGRHIGLCLAFLTGLDDEASLESGTAFDVLTIRTDRPLPSWVESFRLDRCISDKTVQINLSNLVGLMADSPLCSRLRRLLVDCESPRFTNSLTKPMLLQIRRYLRPLNVHQRKAILSVLMSKDYTLIEGFPGSGKTETLAALLRCLCLLQKRTLLISHTHSAVDNVLLRLTKDSEVRFVRLGAPDKVNPLLRPYNLESRLSETISSVSGAGSVASECSRVVAFLETTMSEALVVGSTALAAGGATSHRHPALARLRFDVVVVDEATQLSLPTVIGGLLCLDENSGQFVLIGDPNQLPPLVRSNAARSGGFATSLFSLLTPIVERNEATQLPEESVSLGSCRVQLRSQYRMNSRILHLANNLFYDGQMECASDGVATATLHLPPTTSESKAWLNPVLSSELGDSVVFLDTQAACNPDKAVSRGNVNVQEVDLVVEIVARLTQLSVSPGDIGVIAPYRAQVESIQHRLRQHHGGRSAFEVNTVDQYQGRDKSVIIVSFTNCLHSSSMDHQEAEAESDGTSSGRRTSSLLNERPRLNVALTRAKQKLILIGCAGHSRTFPARHISVLEEMLSVLRDMSAIVPVKT</sequence>
<evidence type="ECO:0000256" key="17">
    <source>
        <dbReference type="ARBA" id="ARBA00023268"/>
    </source>
</evidence>
<evidence type="ECO:0000256" key="1">
    <source>
        <dbReference type="ARBA" id="ARBA00001966"/>
    </source>
</evidence>
<evidence type="ECO:0000259" key="22">
    <source>
        <dbReference type="Pfam" id="PF13086"/>
    </source>
</evidence>
<dbReference type="AlphaFoldDB" id="A0A5K3F4B5"/>
<dbReference type="EC" id="3.6.4.12" evidence="19"/>
<keyword evidence="8 19" id="KW-0227">DNA damage</keyword>
<dbReference type="Gene3D" id="3.40.50.300">
    <property type="entry name" value="P-loop containing nucleotide triphosphate hydrolases"/>
    <property type="match status" value="3"/>
</dbReference>
<evidence type="ECO:0000313" key="24">
    <source>
        <dbReference type="WBParaSite" id="MCU_004747-RE"/>
    </source>
</evidence>
<dbReference type="InterPro" id="IPR047187">
    <property type="entry name" value="SF1_C_Upf1"/>
</dbReference>
<evidence type="ECO:0000256" key="8">
    <source>
        <dbReference type="ARBA" id="ARBA00022763"/>
    </source>
</evidence>
<evidence type="ECO:0000256" key="19">
    <source>
        <dbReference type="RuleBase" id="RU367041"/>
    </source>
</evidence>
<evidence type="ECO:0000256" key="14">
    <source>
        <dbReference type="ARBA" id="ARBA00023125"/>
    </source>
</evidence>
<dbReference type="SUPFAM" id="SSF52540">
    <property type="entry name" value="P-loop containing nucleoside triphosphate hydrolases"/>
    <property type="match status" value="1"/>
</dbReference>
<keyword evidence="10 19" id="KW-0347">Helicase</keyword>
<keyword evidence="12 19" id="KW-0408">Iron</keyword>
<comment type="similarity">
    <text evidence="2 19">Belongs to the DNA2/NAM7 helicase family.</text>
</comment>
<dbReference type="GO" id="GO:0005524">
    <property type="term" value="F:ATP binding"/>
    <property type="evidence" value="ECO:0007669"/>
    <property type="project" value="UniProtKB-UniRule"/>
</dbReference>
<evidence type="ECO:0000256" key="16">
    <source>
        <dbReference type="ARBA" id="ARBA00023242"/>
    </source>
</evidence>
<dbReference type="GO" id="GO:0017116">
    <property type="term" value="F:single-stranded DNA helicase activity"/>
    <property type="evidence" value="ECO:0007669"/>
    <property type="project" value="UniProtKB-UniRule"/>
</dbReference>
<evidence type="ECO:0000256" key="15">
    <source>
        <dbReference type="ARBA" id="ARBA00023204"/>
    </source>
</evidence>
<evidence type="ECO:0000256" key="5">
    <source>
        <dbReference type="ARBA" id="ARBA00022722"/>
    </source>
</evidence>
<feature type="region of interest" description="Disordered" evidence="20">
    <location>
        <begin position="993"/>
        <end position="1015"/>
    </location>
</feature>
<dbReference type="Pfam" id="PF13086">
    <property type="entry name" value="AAA_11"/>
    <property type="match status" value="2"/>
</dbReference>
<keyword evidence="17 19" id="KW-0511">Multifunctional enzyme</keyword>
<dbReference type="GO" id="GO:0051539">
    <property type="term" value="F:4 iron, 4 sulfur cluster binding"/>
    <property type="evidence" value="ECO:0007669"/>
    <property type="project" value="UniProtKB-UniRule"/>
</dbReference>
<dbReference type="GO" id="GO:0046872">
    <property type="term" value="F:metal ion binding"/>
    <property type="evidence" value="ECO:0007669"/>
    <property type="project" value="UniProtKB-UniRule"/>
</dbReference>
<evidence type="ECO:0000256" key="7">
    <source>
        <dbReference type="ARBA" id="ARBA00022741"/>
    </source>
</evidence>
<feature type="domain" description="DNA2/NAM7 helicase helicase" evidence="22">
    <location>
        <begin position="595"/>
        <end position="694"/>
    </location>
</feature>
<evidence type="ECO:0000256" key="20">
    <source>
        <dbReference type="SAM" id="MobiDB-lite"/>
    </source>
</evidence>
<dbReference type="InterPro" id="IPR045055">
    <property type="entry name" value="DNA2/NAM7-like"/>
</dbReference>
<dbReference type="Pfam" id="PF13087">
    <property type="entry name" value="AAA_12"/>
    <property type="match status" value="1"/>
</dbReference>
<evidence type="ECO:0000256" key="4">
    <source>
        <dbReference type="ARBA" id="ARBA00022705"/>
    </source>
</evidence>
<keyword evidence="13 19" id="KW-0411">Iron-sulfur</keyword>
<feature type="domain" description="DNA2/NAM7 helicase-like C-terminal" evidence="23">
    <location>
        <begin position="824"/>
        <end position="1037"/>
    </location>
</feature>
<dbReference type="GO" id="GO:0005694">
    <property type="term" value="C:chromosome"/>
    <property type="evidence" value="ECO:0007669"/>
    <property type="project" value="UniProtKB-SubCell"/>
</dbReference>
<keyword evidence="7 19" id="KW-0547">Nucleotide-binding</keyword>
<protein>
    <recommendedName>
        <fullName evidence="19">DNA replication ATP-dependent helicase/nuclease</fullName>
        <ecNumber evidence="19">3.1.-.-</ecNumber>
        <ecNumber evidence="19">3.6.4.12</ecNumber>
    </recommendedName>
</protein>
<keyword evidence="19" id="KW-0158">Chromosome</keyword>
<keyword evidence="5 19" id="KW-0540">Nuclease</keyword>
<evidence type="ECO:0000256" key="11">
    <source>
        <dbReference type="ARBA" id="ARBA00022840"/>
    </source>
</evidence>
<dbReference type="InterPro" id="IPR027417">
    <property type="entry name" value="P-loop_NTPase"/>
</dbReference>
<feature type="compositionally biased region" description="Low complexity" evidence="20">
    <location>
        <begin position="1004"/>
        <end position="1015"/>
    </location>
</feature>
<proteinExistence type="inferred from homology"/>
<dbReference type="CDD" id="cd18808">
    <property type="entry name" value="SF1_C_Upf1"/>
    <property type="match status" value="1"/>
</dbReference>
<dbReference type="GO" id="GO:0017108">
    <property type="term" value="F:5'-flap endonuclease activity"/>
    <property type="evidence" value="ECO:0007669"/>
    <property type="project" value="UniProtKB-UniRule"/>
</dbReference>
<evidence type="ECO:0000256" key="18">
    <source>
        <dbReference type="ARBA" id="ARBA00047995"/>
    </source>
</evidence>
<keyword evidence="4 19" id="KW-0235">DNA replication</keyword>
<evidence type="ECO:0000256" key="10">
    <source>
        <dbReference type="ARBA" id="ARBA00022806"/>
    </source>
</evidence>
<evidence type="ECO:0000256" key="3">
    <source>
        <dbReference type="ARBA" id="ARBA00022485"/>
    </source>
</evidence>
<keyword evidence="14 19" id="KW-0238">DNA-binding</keyword>
<dbReference type="GO" id="GO:0005737">
    <property type="term" value="C:cytoplasm"/>
    <property type="evidence" value="ECO:0007669"/>
    <property type="project" value="TreeGrafter"/>
</dbReference>
<comment type="cofactor">
    <cofactor evidence="1">
        <name>[4Fe-4S] cluster</name>
        <dbReference type="ChEBI" id="CHEBI:49883"/>
    </cofactor>
</comment>
<dbReference type="GO" id="GO:0003677">
    <property type="term" value="F:DNA binding"/>
    <property type="evidence" value="ECO:0007669"/>
    <property type="project" value="UniProtKB-UniRule"/>
</dbReference>
<feature type="domain" description="DNA2/NAM7 helicase helicase" evidence="22">
    <location>
        <begin position="713"/>
        <end position="790"/>
    </location>
</feature>
<dbReference type="GO" id="GO:0006281">
    <property type="term" value="P:DNA repair"/>
    <property type="evidence" value="ECO:0007669"/>
    <property type="project" value="UniProtKB-KW"/>
</dbReference>
<dbReference type="GO" id="GO:0033567">
    <property type="term" value="P:DNA replication, Okazaki fragment processing"/>
    <property type="evidence" value="ECO:0007669"/>
    <property type="project" value="UniProtKB-UniRule"/>
</dbReference>
<accession>A0A5K3F4B5</accession>
<organism evidence="24">
    <name type="scientific">Mesocestoides corti</name>
    <name type="common">Flatworm</name>
    <dbReference type="NCBI Taxonomy" id="53468"/>
    <lineage>
        <taxon>Eukaryota</taxon>
        <taxon>Metazoa</taxon>
        <taxon>Spiralia</taxon>
        <taxon>Lophotrochozoa</taxon>
        <taxon>Platyhelminthes</taxon>
        <taxon>Cestoda</taxon>
        <taxon>Eucestoda</taxon>
        <taxon>Cyclophyllidea</taxon>
        <taxon>Mesocestoididae</taxon>
        <taxon>Mesocestoides</taxon>
    </lineage>
</organism>
<evidence type="ECO:0000256" key="13">
    <source>
        <dbReference type="ARBA" id="ARBA00023014"/>
    </source>
</evidence>
<evidence type="ECO:0000256" key="9">
    <source>
        <dbReference type="ARBA" id="ARBA00022801"/>
    </source>
</evidence>
<evidence type="ECO:0000259" key="21">
    <source>
        <dbReference type="Pfam" id="PF08696"/>
    </source>
</evidence>
<dbReference type="Pfam" id="PF08696">
    <property type="entry name" value="Dna2"/>
    <property type="match status" value="1"/>
</dbReference>